<gene>
    <name evidence="1" type="ORF">J2X31_001499</name>
</gene>
<comment type="caution">
    <text evidence="1">The sequence shown here is derived from an EMBL/GenBank/DDBJ whole genome shotgun (WGS) entry which is preliminary data.</text>
</comment>
<protein>
    <submittedName>
        <fullName evidence="1">Uncharacterized protein</fullName>
    </submittedName>
</protein>
<name>A0ABU1TNP7_9FLAO</name>
<accession>A0ABU1TNP7</accession>
<evidence type="ECO:0000313" key="2">
    <source>
        <dbReference type="Proteomes" id="UP001255185"/>
    </source>
</evidence>
<reference evidence="1 2" key="1">
    <citation type="submission" date="2023-07" db="EMBL/GenBank/DDBJ databases">
        <title>Sorghum-associated microbial communities from plants grown in Nebraska, USA.</title>
        <authorList>
            <person name="Schachtman D."/>
        </authorList>
    </citation>
    <scope>NUCLEOTIDE SEQUENCE [LARGE SCALE GENOMIC DNA]</scope>
    <source>
        <strain evidence="1 2">3773</strain>
    </source>
</reference>
<evidence type="ECO:0000313" key="1">
    <source>
        <dbReference type="EMBL" id="MDR6967488.1"/>
    </source>
</evidence>
<organism evidence="1 2">
    <name type="scientific">Flavobacterium arsenatis</name>
    <dbReference type="NCBI Taxonomy" id="1484332"/>
    <lineage>
        <taxon>Bacteria</taxon>
        <taxon>Pseudomonadati</taxon>
        <taxon>Bacteroidota</taxon>
        <taxon>Flavobacteriia</taxon>
        <taxon>Flavobacteriales</taxon>
        <taxon>Flavobacteriaceae</taxon>
        <taxon>Flavobacterium</taxon>
    </lineage>
</organism>
<dbReference type="EMBL" id="JAVDVI010000005">
    <property type="protein sequence ID" value="MDR6967488.1"/>
    <property type="molecule type" value="Genomic_DNA"/>
</dbReference>
<keyword evidence="2" id="KW-1185">Reference proteome</keyword>
<sequence>MTLRVILCVLATLRDQSESILVVRKHSTLNNTLVHQNFYQTTMNQKIKYK</sequence>
<dbReference type="Proteomes" id="UP001255185">
    <property type="component" value="Unassembled WGS sequence"/>
</dbReference>
<proteinExistence type="predicted"/>